<evidence type="ECO:0000313" key="2">
    <source>
        <dbReference type="Proteomes" id="UP000242222"/>
    </source>
</evidence>
<dbReference type="AlphaFoldDB" id="A0A1I5BQ63"/>
<protein>
    <submittedName>
        <fullName evidence="1">Uncharacterized protein</fullName>
    </submittedName>
</protein>
<dbReference type="EMBL" id="FOVC01000020">
    <property type="protein sequence ID" value="SFN76840.1"/>
    <property type="molecule type" value="Genomic_DNA"/>
</dbReference>
<accession>A0A1I5BQ63</accession>
<reference evidence="2" key="1">
    <citation type="submission" date="2016-10" db="EMBL/GenBank/DDBJ databases">
        <authorList>
            <person name="Varghese N."/>
            <person name="Submissions S."/>
        </authorList>
    </citation>
    <scope>NUCLEOTIDE SEQUENCE [LARGE SCALE GENOMIC DNA]</scope>
    <source>
        <strain evidence="2">N6PO6</strain>
    </source>
</reference>
<dbReference type="STRING" id="1367852.SAMN05216516_12016"/>
<keyword evidence="2" id="KW-1185">Reference proteome</keyword>
<dbReference type="Proteomes" id="UP000242222">
    <property type="component" value="Unassembled WGS sequence"/>
</dbReference>
<evidence type="ECO:0000313" key="1">
    <source>
        <dbReference type="EMBL" id="SFN76840.1"/>
    </source>
</evidence>
<gene>
    <name evidence="1" type="ORF">SAMN05216516_12016</name>
</gene>
<organism evidence="1 2">
    <name type="scientific">Izhakiella capsodis</name>
    <dbReference type="NCBI Taxonomy" id="1367852"/>
    <lineage>
        <taxon>Bacteria</taxon>
        <taxon>Pseudomonadati</taxon>
        <taxon>Pseudomonadota</taxon>
        <taxon>Gammaproteobacteria</taxon>
        <taxon>Enterobacterales</taxon>
        <taxon>Erwiniaceae</taxon>
        <taxon>Izhakiella</taxon>
    </lineage>
</organism>
<dbReference type="RefSeq" id="WP_092880217.1">
    <property type="nucleotide sequence ID" value="NZ_FOVC01000020.1"/>
</dbReference>
<name>A0A1I5BQ63_9GAMM</name>
<sequence>MTDQQNTEREAFERWFYSDYNEDLHAKLIIQFAESIAWKAWQERAEMECEYGETNVLSQK</sequence>
<proteinExistence type="predicted"/>